<accession>A0A540WBC4</accession>
<sequence length="298" mass="32055">MISAPGPLGETSHARGEPDGTESDVPEQQPPATWQPPGAEAPAPNIARVYDYLLGGKDNFPSDRELGRRIEEMLPEVHLGVRAQRAVLRRVVRHLVAEAGLRQLVDIGSGLPTADNVHQIAQSAAPETRVVYVDNDPIVLSHARALLADNQRTVVVEGDLRKPAELLADPGLRAHIDFEQPVGLLLCGILHYVLDEEEPARLLRELVDALPSGSYVFVHHLLAAGDDPEAAAAEAVLRQGVGRAQFRSLEQVAAFLDGLELVDPGVVTVSEWRPEADTPALSDNPVLRLAAAAVARKP</sequence>
<dbReference type="PIRSF" id="PIRSF017393">
    <property type="entry name" value="MTase_SAV2177"/>
    <property type="match status" value="1"/>
</dbReference>
<protein>
    <submittedName>
        <fullName evidence="2">SAM-dependent methyltransferase</fullName>
    </submittedName>
</protein>
<feature type="region of interest" description="Disordered" evidence="1">
    <location>
        <begin position="1"/>
        <end position="43"/>
    </location>
</feature>
<proteinExistence type="predicted"/>
<dbReference type="Proteomes" id="UP000319103">
    <property type="component" value="Unassembled WGS sequence"/>
</dbReference>
<keyword evidence="3" id="KW-1185">Reference proteome</keyword>
<dbReference type="GO" id="GO:0008168">
    <property type="term" value="F:methyltransferase activity"/>
    <property type="evidence" value="ECO:0007669"/>
    <property type="project" value="UniProtKB-KW"/>
</dbReference>
<dbReference type="EMBL" id="VIGB01000003">
    <property type="protein sequence ID" value="TQF06316.1"/>
    <property type="molecule type" value="Genomic_DNA"/>
</dbReference>
<dbReference type="AlphaFoldDB" id="A0A540WBC4"/>
<comment type="caution">
    <text evidence="2">The sequence shown here is derived from an EMBL/GenBank/DDBJ whole genome shotgun (WGS) entry which is preliminary data.</text>
</comment>
<dbReference type="GO" id="GO:0032259">
    <property type="term" value="P:methylation"/>
    <property type="evidence" value="ECO:0007669"/>
    <property type="project" value="UniProtKB-KW"/>
</dbReference>
<dbReference type="InterPro" id="IPR006764">
    <property type="entry name" value="SAM_dep_MeTrfase_SAV2177_type"/>
</dbReference>
<dbReference type="Gene3D" id="3.40.50.150">
    <property type="entry name" value="Vaccinia Virus protein VP39"/>
    <property type="match status" value="1"/>
</dbReference>
<dbReference type="Pfam" id="PF04672">
    <property type="entry name" value="Methyltransf_19"/>
    <property type="match status" value="1"/>
</dbReference>
<organism evidence="2 3">
    <name type="scientific">Kitasatospora acidiphila</name>
    <dbReference type="NCBI Taxonomy" id="2567942"/>
    <lineage>
        <taxon>Bacteria</taxon>
        <taxon>Bacillati</taxon>
        <taxon>Actinomycetota</taxon>
        <taxon>Actinomycetes</taxon>
        <taxon>Kitasatosporales</taxon>
        <taxon>Streptomycetaceae</taxon>
        <taxon>Kitasatospora</taxon>
    </lineage>
</organism>
<dbReference type="OrthoDB" id="4134439at2"/>
<evidence type="ECO:0000313" key="3">
    <source>
        <dbReference type="Proteomes" id="UP000319103"/>
    </source>
</evidence>
<reference evidence="2 3" key="1">
    <citation type="submission" date="2019-06" db="EMBL/GenBank/DDBJ databases">
        <title>Description of Kitasatospora acidophila sp. nov. isolated from pine grove soil, and reclassification of Streptomyces novaecaesareae to Kitasatospora novaeceasareae comb. nov.</title>
        <authorList>
            <person name="Kim M.J."/>
        </authorList>
    </citation>
    <scope>NUCLEOTIDE SEQUENCE [LARGE SCALE GENOMIC DNA]</scope>
    <source>
        <strain evidence="2 3">MMS16-CNU292</strain>
    </source>
</reference>
<evidence type="ECO:0000256" key="1">
    <source>
        <dbReference type="SAM" id="MobiDB-lite"/>
    </source>
</evidence>
<keyword evidence="2" id="KW-0808">Transferase</keyword>
<name>A0A540WBC4_9ACTN</name>
<evidence type="ECO:0000313" key="2">
    <source>
        <dbReference type="EMBL" id="TQF06316.1"/>
    </source>
</evidence>
<dbReference type="CDD" id="cd02440">
    <property type="entry name" value="AdoMet_MTases"/>
    <property type="match status" value="1"/>
</dbReference>
<gene>
    <name evidence="2" type="ORF">E6W39_34035</name>
</gene>
<keyword evidence="2" id="KW-0489">Methyltransferase</keyword>
<dbReference type="SUPFAM" id="SSF53335">
    <property type="entry name" value="S-adenosyl-L-methionine-dependent methyltransferases"/>
    <property type="match status" value="1"/>
</dbReference>
<dbReference type="InterPro" id="IPR029063">
    <property type="entry name" value="SAM-dependent_MTases_sf"/>
</dbReference>